<accession>A0A6P5AH57</accession>
<evidence type="ECO:0000256" key="8">
    <source>
        <dbReference type="ARBA" id="ARBA00023224"/>
    </source>
</evidence>
<dbReference type="InterPro" id="IPR017452">
    <property type="entry name" value="GPCR_Rhodpsn_7TM"/>
</dbReference>
<dbReference type="GeneID" id="109483880"/>
<reference evidence="12" key="1">
    <citation type="submission" date="2025-08" db="UniProtKB">
        <authorList>
            <consortium name="RefSeq"/>
        </authorList>
    </citation>
    <scope>IDENTIFICATION</scope>
    <source>
        <tissue evidence="12">Gonad</tissue>
    </source>
</reference>
<feature type="transmembrane region" description="Helical" evidence="9">
    <location>
        <begin position="84"/>
        <end position="108"/>
    </location>
</feature>
<dbReference type="AlphaFoldDB" id="A0A6P5AH57"/>
<evidence type="ECO:0000256" key="9">
    <source>
        <dbReference type="SAM" id="Phobius"/>
    </source>
</evidence>
<keyword evidence="2" id="KW-1003">Cell membrane</keyword>
<feature type="domain" description="G-protein coupled receptors family 1 profile" evidence="10">
    <location>
        <begin position="63"/>
        <end position="118"/>
    </location>
</feature>
<protein>
    <submittedName>
        <fullName evidence="12">Neuropeptide Y receptor type 2-like</fullName>
    </submittedName>
</protein>
<keyword evidence="5" id="KW-0297">G-protein coupled receptor</keyword>
<proteinExistence type="predicted"/>
<dbReference type="PROSITE" id="PS50262">
    <property type="entry name" value="G_PROTEIN_RECEP_F1_2"/>
    <property type="match status" value="1"/>
</dbReference>
<keyword evidence="3 9" id="KW-0812">Transmembrane</keyword>
<dbReference type="CDD" id="cd00637">
    <property type="entry name" value="7tm_classA_rhodopsin-like"/>
    <property type="match status" value="1"/>
</dbReference>
<evidence type="ECO:0000313" key="11">
    <source>
        <dbReference type="Proteomes" id="UP000515135"/>
    </source>
</evidence>
<dbReference type="OrthoDB" id="6358729at2759"/>
<keyword evidence="11" id="KW-1185">Reference proteome</keyword>
<sequence>MVNGTLADAVNGTLPLWRAALNSMPPENQTALLPGEDAYDVGTGVKVGSTILLVVLICGGTFGNCLIIGAVYATPSLRTVSNIFIVNLAVADLMVSSVVDTFNIVGILDQEKGLYKPL</sequence>
<evidence type="ECO:0000313" key="12">
    <source>
        <dbReference type="RefSeq" id="XP_019642582.1"/>
    </source>
</evidence>
<evidence type="ECO:0000259" key="10">
    <source>
        <dbReference type="PROSITE" id="PS50262"/>
    </source>
</evidence>
<dbReference type="Gene3D" id="1.20.1070.10">
    <property type="entry name" value="Rhodopsin 7-helix transmembrane proteins"/>
    <property type="match status" value="1"/>
</dbReference>
<name>A0A6P5AH57_BRABE</name>
<evidence type="ECO:0000256" key="5">
    <source>
        <dbReference type="ARBA" id="ARBA00023040"/>
    </source>
</evidence>
<dbReference type="Proteomes" id="UP000515135">
    <property type="component" value="Unplaced"/>
</dbReference>
<dbReference type="GO" id="GO:0005886">
    <property type="term" value="C:plasma membrane"/>
    <property type="evidence" value="ECO:0007669"/>
    <property type="project" value="UniProtKB-SubCell"/>
</dbReference>
<dbReference type="RefSeq" id="XP_019642582.1">
    <property type="nucleotide sequence ID" value="XM_019787023.1"/>
</dbReference>
<dbReference type="SUPFAM" id="SSF81321">
    <property type="entry name" value="Family A G protein-coupled receptor-like"/>
    <property type="match status" value="1"/>
</dbReference>
<dbReference type="PRINTS" id="PR00237">
    <property type="entry name" value="GPCRRHODOPSN"/>
</dbReference>
<organism evidence="11 12">
    <name type="scientific">Branchiostoma belcheri</name>
    <name type="common">Amphioxus</name>
    <dbReference type="NCBI Taxonomy" id="7741"/>
    <lineage>
        <taxon>Eukaryota</taxon>
        <taxon>Metazoa</taxon>
        <taxon>Chordata</taxon>
        <taxon>Cephalochordata</taxon>
        <taxon>Leptocardii</taxon>
        <taxon>Amphioxiformes</taxon>
        <taxon>Branchiostomatidae</taxon>
        <taxon>Branchiostoma</taxon>
    </lineage>
</organism>
<dbReference type="InterPro" id="IPR000276">
    <property type="entry name" value="GPCR_Rhodpsn"/>
</dbReference>
<dbReference type="GO" id="GO:0004930">
    <property type="term" value="F:G protein-coupled receptor activity"/>
    <property type="evidence" value="ECO:0007669"/>
    <property type="project" value="UniProtKB-KW"/>
</dbReference>
<evidence type="ECO:0000256" key="3">
    <source>
        <dbReference type="ARBA" id="ARBA00022692"/>
    </source>
</evidence>
<dbReference type="Pfam" id="PF00001">
    <property type="entry name" value="7tm_1"/>
    <property type="match status" value="1"/>
</dbReference>
<keyword evidence="6 9" id="KW-0472">Membrane</keyword>
<comment type="subcellular location">
    <subcellularLocation>
        <location evidence="1">Cell membrane</location>
        <topology evidence="1">Multi-pass membrane protein</topology>
    </subcellularLocation>
</comment>
<keyword evidence="7" id="KW-0675">Receptor</keyword>
<dbReference type="PANTHER" id="PTHR24248">
    <property type="entry name" value="ADRENERGIC RECEPTOR-RELATED G-PROTEIN COUPLED RECEPTOR"/>
    <property type="match status" value="1"/>
</dbReference>
<feature type="transmembrane region" description="Helical" evidence="9">
    <location>
        <begin position="51"/>
        <end position="72"/>
    </location>
</feature>
<evidence type="ECO:0000256" key="6">
    <source>
        <dbReference type="ARBA" id="ARBA00023136"/>
    </source>
</evidence>
<evidence type="ECO:0000256" key="7">
    <source>
        <dbReference type="ARBA" id="ARBA00023170"/>
    </source>
</evidence>
<keyword evidence="8" id="KW-0807">Transducer</keyword>
<evidence type="ECO:0000256" key="2">
    <source>
        <dbReference type="ARBA" id="ARBA00022475"/>
    </source>
</evidence>
<gene>
    <name evidence="12" type="primary">LOC109483880</name>
</gene>
<evidence type="ECO:0000256" key="4">
    <source>
        <dbReference type="ARBA" id="ARBA00022989"/>
    </source>
</evidence>
<keyword evidence="4 9" id="KW-1133">Transmembrane helix</keyword>
<evidence type="ECO:0000256" key="1">
    <source>
        <dbReference type="ARBA" id="ARBA00004651"/>
    </source>
</evidence>
<dbReference type="KEGG" id="bbel:109483880"/>